<evidence type="ECO:0000256" key="1">
    <source>
        <dbReference type="ARBA" id="ARBA00010716"/>
    </source>
</evidence>
<dbReference type="GO" id="GO:0008448">
    <property type="term" value="F:N-acetylglucosamine-6-phosphate deacetylase activity"/>
    <property type="evidence" value="ECO:0007669"/>
    <property type="project" value="UniProtKB-EC"/>
</dbReference>
<dbReference type="CDD" id="cd00854">
    <property type="entry name" value="NagA"/>
    <property type="match status" value="1"/>
</dbReference>
<dbReference type="PANTHER" id="PTHR11113">
    <property type="entry name" value="N-ACETYLGLUCOSAMINE-6-PHOSPHATE DEACETYLASE"/>
    <property type="match status" value="1"/>
</dbReference>
<dbReference type="EMBL" id="CP071446">
    <property type="protein sequence ID" value="QTA38528.1"/>
    <property type="molecule type" value="Genomic_DNA"/>
</dbReference>
<sequence>MLFENVLIVDPVDGEFTGSVECENGLITNVKKRSCTWKYILMPGFADTHTHGLKGIDAMSALPADFERWADFALEDGVTYLFPTTVSSDFKMLEKVIKNFSKANCPSLAGLHLEGPFINKEKAGAQNPEYICGFNHNLPDLVKDYVKIITAAPEISGFRELVKFAKKYNIKISIGHSNATFSEMKLAFEMGIDRITHFPNALRGIHHRELGGTGAGLFFDFKVEMICDGIHTSPDFVKFVYKIKGAENIILVTDSIVATGLNNGKYNLGGLEVTVKDGMAKLKTGTLAGSVLRFLDGVRNFYKYTKCSLKELSKVSSYNALVNLGIKNAGRIKEGFLARFVLLNENLEIVDTVL</sequence>
<keyword evidence="4 5" id="KW-0119">Carbohydrate metabolism</keyword>
<evidence type="ECO:0000256" key="4">
    <source>
        <dbReference type="ARBA" id="ARBA00023277"/>
    </source>
</evidence>
<dbReference type="Proteomes" id="UP000671862">
    <property type="component" value="Chromosome"/>
</dbReference>
<evidence type="ECO:0000313" key="7">
    <source>
        <dbReference type="EMBL" id="QTA38528.1"/>
    </source>
</evidence>
<dbReference type="Gene3D" id="3.20.20.140">
    <property type="entry name" value="Metal-dependent hydrolases"/>
    <property type="match status" value="1"/>
</dbReference>
<name>A0ABX7S989_9BACT</name>
<dbReference type="EC" id="3.5.1.25" evidence="7"/>
<dbReference type="InterPro" id="IPR006680">
    <property type="entry name" value="Amidohydro-rel"/>
</dbReference>
<dbReference type="SUPFAM" id="SSF51338">
    <property type="entry name" value="Composite domain of metallo-dependent hydrolases"/>
    <property type="match status" value="1"/>
</dbReference>
<dbReference type="RefSeq" id="WP_207567245.1">
    <property type="nucleotide sequence ID" value="NZ_CP071446.1"/>
</dbReference>
<dbReference type="PIRSF" id="PIRSF038994">
    <property type="entry name" value="NagA"/>
    <property type="match status" value="1"/>
</dbReference>
<keyword evidence="8" id="KW-1185">Reference proteome</keyword>
<reference evidence="7 8" key="1">
    <citation type="submission" date="2021-03" db="EMBL/GenBank/DDBJ databases">
        <title>Thermosipho ferrireducens sp.nov., an anaerobic thermophilic iron-reducing bacterium isolated from a deep-sea hydrothermal sulfide deposits.</title>
        <authorList>
            <person name="Zeng X."/>
            <person name="Chen Y."/>
            <person name="Shao Z."/>
        </authorList>
    </citation>
    <scope>NUCLEOTIDE SEQUENCE [LARGE SCALE GENOMIC DNA]</scope>
    <source>
        <strain evidence="7 8">JL129W03</strain>
    </source>
</reference>
<dbReference type="Pfam" id="PF01979">
    <property type="entry name" value="Amidohydro_1"/>
    <property type="match status" value="1"/>
</dbReference>
<evidence type="ECO:0000259" key="6">
    <source>
        <dbReference type="Pfam" id="PF01979"/>
    </source>
</evidence>
<dbReference type="NCBIfam" id="TIGR00221">
    <property type="entry name" value="nagA"/>
    <property type="match status" value="1"/>
</dbReference>
<accession>A0ABX7S989</accession>
<keyword evidence="3 5" id="KW-0378">Hydrolase</keyword>
<protein>
    <submittedName>
        <fullName evidence="7">N-acetylglucosamine-6-phosphate deacetylase</fullName>
        <ecNumber evidence="7">3.5.1.25</ecNumber>
    </submittedName>
</protein>
<gene>
    <name evidence="7" type="primary">nagA</name>
    <name evidence="7" type="ORF">JYK00_03135</name>
</gene>
<dbReference type="SUPFAM" id="SSF51556">
    <property type="entry name" value="Metallo-dependent hydrolases"/>
    <property type="match status" value="1"/>
</dbReference>
<dbReference type="InterPro" id="IPR003764">
    <property type="entry name" value="GlcNAc_6-P_deAcase"/>
</dbReference>
<comment type="similarity">
    <text evidence="1 5">Belongs to the metallo-dependent hydrolases superfamily. NagA family.</text>
</comment>
<organism evidence="7 8">
    <name type="scientific">Thermosipho ferrireducens</name>
    <dbReference type="NCBI Taxonomy" id="2571116"/>
    <lineage>
        <taxon>Bacteria</taxon>
        <taxon>Thermotogati</taxon>
        <taxon>Thermotogota</taxon>
        <taxon>Thermotogae</taxon>
        <taxon>Thermotogales</taxon>
        <taxon>Fervidobacteriaceae</taxon>
        <taxon>Thermosipho</taxon>
    </lineage>
</organism>
<dbReference type="PANTHER" id="PTHR11113:SF14">
    <property type="entry name" value="N-ACETYLGLUCOSAMINE-6-PHOSPHATE DEACETYLASE"/>
    <property type="match status" value="1"/>
</dbReference>
<feature type="domain" description="Amidohydrolase-related" evidence="6">
    <location>
        <begin position="40"/>
        <end position="344"/>
    </location>
</feature>
<keyword evidence="2" id="KW-0479">Metal-binding</keyword>
<proteinExistence type="inferred from homology"/>
<evidence type="ECO:0000256" key="3">
    <source>
        <dbReference type="ARBA" id="ARBA00022801"/>
    </source>
</evidence>
<dbReference type="InterPro" id="IPR011059">
    <property type="entry name" value="Metal-dep_hydrolase_composite"/>
</dbReference>
<dbReference type="Gene3D" id="2.30.40.10">
    <property type="entry name" value="Urease, subunit C, domain 1"/>
    <property type="match status" value="1"/>
</dbReference>
<evidence type="ECO:0000256" key="5">
    <source>
        <dbReference type="PIRNR" id="PIRNR038994"/>
    </source>
</evidence>
<evidence type="ECO:0000256" key="2">
    <source>
        <dbReference type="ARBA" id="ARBA00022723"/>
    </source>
</evidence>
<dbReference type="InterPro" id="IPR032466">
    <property type="entry name" value="Metal_Hydrolase"/>
</dbReference>
<evidence type="ECO:0000313" key="8">
    <source>
        <dbReference type="Proteomes" id="UP000671862"/>
    </source>
</evidence>